<keyword evidence="5" id="KW-1185">Reference proteome</keyword>
<comment type="similarity">
    <text evidence="3">Belongs to the phospholipase A2 family.</text>
</comment>
<dbReference type="GO" id="GO:0004623">
    <property type="term" value="F:phospholipase A2 activity"/>
    <property type="evidence" value="ECO:0007669"/>
    <property type="project" value="InterPro"/>
</dbReference>
<dbReference type="InterPro" id="IPR016090">
    <property type="entry name" value="PLA2-like_dom"/>
</dbReference>
<evidence type="ECO:0000313" key="5">
    <source>
        <dbReference type="Proteomes" id="UP000887565"/>
    </source>
</evidence>
<dbReference type="GO" id="GO:0050482">
    <property type="term" value="P:arachidonate secretion"/>
    <property type="evidence" value="ECO:0007669"/>
    <property type="project" value="InterPro"/>
</dbReference>
<feature type="domain" description="Phospholipase A2-like central" evidence="4">
    <location>
        <begin position="1"/>
        <end position="74"/>
    </location>
</feature>
<reference evidence="6" key="1">
    <citation type="submission" date="2022-11" db="UniProtKB">
        <authorList>
            <consortium name="WormBaseParasite"/>
        </authorList>
    </citation>
    <scope>IDENTIFICATION</scope>
</reference>
<organism evidence="5 6">
    <name type="scientific">Romanomermis culicivorax</name>
    <name type="common">Nematode worm</name>
    <dbReference type="NCBI Taxonomy" id="13658"/>
    <lineage>
        <taxon>Eukaryota</taxon>
        <taxon>Metazoa</taxon>
        <taxon>Ecdysozoa</taxon>
        <taxon>Nematoda</taxon>
        <taxon>Enoplea</taxon>
        <taxon>Dorylaimia</taxon>
        <taxon>Mermithida</taxon>
        <taxon>Mermithoidea</taxon>
        <taxon>Mermithidae</taxon>
        <taxon>Romanomermis</taxon>
    </lineage>
</organism>
<dbReference type="GO" id="GO:0006644">
    <property type="term" value="P:phospholipid metabolic process"/>
    <property type="evidence" value="ECO:0007669"/>
    <property type="project" value="InterPro"/>
</dbReference>
<sequence>CCQVHDDCYGKCGDKGCWPKLSPYTFSCIAENRTAVCDNEVNSECDSCACSCDTNAAHCFKRNDKYYHGKASCKS</sequence>
<dbReference type="InterPro" id="IPR036444">
    <property type="entry name" value="PLipase_A2_dom_sf"/>
</dbReference>
<dbReference type="PROSITE" id="PS00118">
    <property type="entry name" value="PA2_HIS"/>
    <property type="match status" value="1"/>
</dbReference>
<accession>A0A915IMD5</accession>
<dbReference type="SMART" id="SM00085">
    <property type="entry name" value="PA2c"/>
    <property type="match status" value="1"/>
</dbReference>
<evidence type="ECO:0000256" key="2">
    <source>
        <dbReference type="ARBA" id="ARBA00022525"/>
    </source>
</evidence>
<dbReference type="WBParaSite" id="nRc.2.0.1.t15136-RA">
    <property type="protein sequence ID" value="nRc.2.0.1.t15136-RA"/>
    <property type="gene ID" value="nRc.2.0.1.g15136"/>
</dbReference>
<evidence type="ECO:0000259" key="4">
    <source>
        <dbReference type="SMART" id="SM00085"/>
    </source>
</evidence>
<dbReference type="Proteomes" id="UP000887565">
    <property type="component" value="Unplaced"/>
</dbReference>
<dbReference type="SUPFAM" id="SSF48619">
    <property type="entry name" value="Phospholipase A2, PLA2"/>
    <property type="match status" value="1"/>
</dbReference>
<dbReference type="Pfam" id="PF00068">
    <property type="entry name" value="Phospholip_A2_1"/>
    <property type="match status" value="1"/>
</dbReference>
<name>A0A915IMD5_ROMCU</name>
<evidence type="ECO:0000256" key="3">
    <source>
        <dbReference type="RuleBase" id="RU003654"/>
    </source>
</evidence>
<evidence type="ECO:0000313" key="6">
    <source>
        <dbReference type="WBParaSite" id="nRc.2.0.1.t15136-RA"/>
    </source>
</evidence>
<dbReference type="AlphaFoldDB" id="A0A915IMD5"/>
<comment type="subcellular location">
    <subcellularLocation>
        <location evidence="1">Secreted</location>
    </subcellularLocation>
</comment>
<proteinExistence type="inferred from homology"/>
<protein>
    <submittedName>
        <fullName evidence="6">Phospholipase A2 domain-containing protein</fullName>
    </submittedName>
</protein>
<dbReference type="Gene3D" id="1.20.90.10">
    <property type="entry name" value="Phospholipase A2 domain"/>
    <property type="match status" value="1"/>
</dbReference>
<dbReference type="GO" id="GO:0005576">
    <property type="term" value="C:extracellular region"/>
    <property type="evidence" value="ECO:0007669"/>
    <property type="project" value="UniProtKB-SubCell"/>
</dbReference>
<evidence type="ECO:0000256" key="1">
    <source>
        <dbReference type="ARBA" id="ARBA00004613"/>
    </source>
</evidence>
<keyword evidence="2" id="KW-0964">Secreted</keyword>
<dbReference type="InterPro" id="IPR033113">
    <property type="entry name" value="PLA2_histidine"/>
</dbReference>